<dbReference type="SUPFAM" id="SSF160246">
    <property type="entry name" value="EspE N-terminal domain-like"/>
    <property type="match status" value="1"/>
</dbReference>
<evidence type="ECO:0000256" key="2">
    <source>
        <dbReference type="ARBA" id="ARBA00022448"/>
    </source>
</evidence>
<evidence type="ECO:0000256" key="3">
    <source>
        <dbReference type="ARBA" id="ARBA00022741"/>
    </source>
</evidence>
<evidence type="ECO:0000313" key="10">
    <source>
        <dbReference type="EMBL" id="QDV07140.1"/>
    </source>
</evidence>
<organism evidence="10 11">
    <name type="scientific">Saltatorellus ferox</name>
    <dbReference type="NCBI Taxonomy" id="2528018"/>
    <lineage>
        <taxon>Bacteria</taxon>
        <taxon>Pseudomonadati</taxon>
        <taxon>Planctomycetota</taxon>
        <taxon>Planctomycetia</taxon>
        <taxon>Planctomycetia incertae sedis</taxon>
        <taxon>Saltatorellus</taxon>
    </lineage>
</organism>
<keyword evidence="11" id="KW-1185">Reference proteome</keyword>
<dbReference type="PANTHER" id="PTHR30258">
    <property type="entry name" value="TYPE II SECRETION SYSTEM PROTEIN GSPE-RELATED"/>
    <property type="match status" value="1"/>
</dbReference>
<evidence type="ECO:0000256" key="7">
    <source>
        <dbReference type="ARBA" id="ARBA00024382"/>
    </source>
</evidence>
<dbReference type="InterPro" id="IPR013369">
    <property type="entry name" value="T2SS_GspE"/>
</dbReference>
<dbReference type="GO" id="GO:0005524">
    <property type="term" value="F:ATP binding"/>
    <property type="evidence" value="ECO:0007669"/>
    <property type="project" value="UniProtKB-KW"/>
</dbReference>
<keyword evidence="3" id="KW-0547">Nucleotide-binding</keyword>
<evidence type="ECO:0000256" key="4">
    <source>
        <dbReference type="ARBA" id="ARBA00022840"/>
    </source>
</evidence>
<sequence length="566" mass="62330">MVSIGDMLLDAGLTRDRLEECRGVAATGGDSLDKVILSRGYMDENVLLQIYAKALGYEFRKSLDGTKVPMSFVDSVPVHFARNYNLVALEKTDDVLRVATCSPLDPHPMDDLSALLGVEVDAVLAPKPEITTLIARAYRHKADGVDEALDAVAEDGDIGSLAAEIDDSEDVLDVSNKAPIIKLVNTIMFQALKLRASDIHFQPYPDRMQVRFRIDGLLYDMDAIPKRVQDAIISRVKVMGKMDIAERRLPQDGRATIRLGDGEVDVRISSVPTSQGERIVMRMLDKTAKLYRLHEIGLEPENLAMIREYLDYNHGIILVTGPTGSGKTTTLYASMAEIDTTKKNILTIEDPVEYAIGGISQVQVNAKKGLTFASGLRSFLRQDPDVMMVGEIRDLETAEVAIRAALTGHLVFSTVHTNDAASTITRMVDQGVEPYLVASSIILIIAQRLVRTVCPHCKVVGPITEEWEAKLRKVGMTAEELHGEIAYGPGCDECFHSGYAGRTAIYEFLPVNEKIRTLVMDGASATDIKREQTKQGFQTLRTDGREKIKVGLTTPDEVLRVTQLDV</sequence>
<evidence type="ECO:0000256" key="6">
    <source>
        <dbReference type="ARBA" id="ARBA00022967"/>
    </source>
</evidence>
<dbReference type="NCBIfam" id="TIGR02533">
    <property type="entry name" value="type_II_gspE"/>
    <property type="match status" value="1"/>
</dbReference>
<evidence type="ECO:0000313" key="11">
    <source>
        <dbReference type="Proteomes" id="UP000320390"/>
    </source>
</evidence>
<keyword evidence="4" id="KW-0067">ATP-binding</keyword>
<dbReference type="FunFam" id="3.40.50.300:FF:000398">
    <property type="entry name" value="Type IV pilus assembly ATPase PilB"/>
    <property type="match status" value="1"/>
</dbReference>
<feature type="domain" description="Bacterial type II secretion system protein E" evidence="9">
    <location>
        <begin position="380"/>
        <end position="394"/>
    </location>
</feature>
<comment type="catalytic activity">
    <reaction evidence="8">
        <text>ATP + H2O + cellular proteinSide 1 = ADP + phosphate + cellular proteinSide 2.</text>
        <dbReference type="EC" id="7.4.2.8"/>
    </reaction>
</comment>
<accession>A0A518ESR6</accession>
<dbReference type="GO" id="GO:0005886">
    <property type="term" value="C:plasma membrane"/>
    <property type="evidence" value="ECO:0007669"/>
    <property type="project" value="TreeGrafter"/>
</dbReference>
<dbReference type="GO" id="GO:0015628">
    <property type="term" value="P:protein secretion by the type II secretion system"/>
    <property type="evidence" value="ECO:0007669"/>
    <property type="project" value="InterPro"/>
</dbReference>
<dbReference type="AlphaFoldDB" id="A0A518ESR6"/>
<dbReference type="Gene3D" id="3.30.450.90">
    <property type="match status" value="1"/>
</dbReference>
<dbReference type="GO" id="GO:0008564">
    <property type="term" value="F:protein-exporting ATPase activity"/>
    <property type="evidence" value="ECO:0007669"/>
    <property type="project" value="UniProtKB-EC"/>
</dbReference>
<dbReference type="Gene3D" id="3.30.300.160">
    <property type="entry name" value="Type II secretion system, protein E, N-terminal domain"/>
    <property type="match status" value="1"/>
</dbReference>
<dbReference type="FunFam" id="3.30.450.90:FF:000001">
    <property type="entry name" value="Type II secretion system ATPase GspE"/>
    <property type="match status" value="1"/>
</dbReference>
<dbReference type="InterPro" id="IPR037257">
    <property type="entry name" value="T2SS_E_N_sf"/>
</dbReference>
<dbReference type="EMBL" id="CP036434">
    <property type="protein sequence ID" value="QDV07140.1"/>
    <property type="molecule type" value="Genomic_DNA"/>
</dbReference>
<evidence type="ECO:0000256" key="8">
    <source>
        <dbReference type="ARBA" id="ARBA00034006"/>
    </source>
</evidence>
<evidence type="ECO:0000256" key="5">
    <source>
        <dbReference type="ARBA" id="ARBA00022927"/>
    </source>
</evidence>
<dbReference type="Proteomes" id="UP000320390">
    <property type="component" value="Chromosome"/>
</dbReference>
<dbReference type="InterPro" id="IPR007831">
    <property type="entry name" value="T2SS_GspE_N"/>
</dbReference>
<protein>
    <recommendedName>
        <fullName evidence="7">protein-secreting ATPase</fullName>
        <ecNumber evidence="7">7.4.2.8</ecNumber>
    </recommendedName>
</protein>
<dbReference type="EC" id="7.4.2.8" evidence="7"/>
<dbReference type="CDD" id="cd01129">
    <property type="entry name" value="PulE-GspE-like"/>
    <property type="match status" value="1"/>
</dbReference>
<dbReference type="InterPro" id="IPR027417">
    <property type="entry name" value="P-loop_NTPase"/>
</dbReference>
<keyword evidence="5" id="KW-0653">Protein transport</keyword>
<evidence type="ECO:0000256" key="1">
    <source>
        <dbReference type="ARBA" id="ARBA00006611"/>
    </source>
</evidence>
<name>A0A518ESR6_9BACT</name>
<dbReference type="PROSITE" id="PS00662">
    <property type="entry name" value="T2SP_E"/>
    <property type="match status" value="1"/>
</dbReference>
<dbReference type="SUPFAM" id="SSF52540">
    <property type="entry name" value="P-loop containing nucleoside triphosphate hydrolases"/>
    <property type="match status" value="1"/>
</dbReference>
<dbReference type="InterPro" id="IPR001482">
    <property type="entry name" value="T2SS/T4SS_dom"/>
</dbReference>
<dbReference type="GO" id="GO:0016887">
    <property type="term" value="F:ATP hydrolysis activity"/>
    <property type="evidence" value="ECO:0007669"/>
    <property type="project" value="TreeGrafter"/>
</dbReference>
<keyword evidence="2" id="KW-0813">Transport</keyword>
<comment type="similarity">
    <text evidence="1">Belongs to the GSP E family.</text>
</comment>
<gene>
    <name evidence="10" type="primary">epsE_4</name>
    <name evidence="10" type="ORF">Poly30_26590</name>
</gene>
<dbReference type="Pfam" id="PF00437">
    <property type="entry name" value="T2SSE"/>
    <property type="match status" value="1"/>
</dbReference>
<dbReference type="Gene3D" id="3.40.50.300">
    <property type="entry name" value="P-loop containing nucleotide triphosphate hydrolases"/>
    <property type="match status" value="1"/>
</dbReference>
<reference evidence="10 11" key="1">
    <citation type="submission" date="2019-02" db="EMBL/GenBank/DDBJ databases">
        <title>Deep-cultivation of Planctomycetes and their phenomic and genomic characterization uncovers novel biology.</title>
        <authorList>
            <person name="Wiegand S."/>
            <person name="Jogler M."/>
            <person name="Boedeker C."/>
            <person name="Pinto D."/>
            <person name="Vollmers J."/>
            <person name="Rivas-Marin E."/>
            <person name="Kohn T."/>
            <person name="Peeters S.H."/>
            <person name="Heuer A."/>
            <person name="Rast P."/>
            <person name="Oberbeckmann S."/>
            <person name="Bunk B."/>
            <person name="Jeske O."/>
            <person name="Meyerdierks A."/>
            <person name="Storesund J.E."/>
            <person name="Kallscheuer N."/>
            <person name="Luecker S."/>
            <person name="Lage O.M."/>
            <person name="Pohl T."/>
            <person name="Merkel B.J."/>
            <person name="Hornburger P."/>
            <person name="Mueller R.-W."/>
            <person name="Bruemmer F."/>
            <person name="Labrenz M."/>
            <person name="Spormann A.M."/>
            <person name="Op den Camp H."/>
            <person name="Overmann J."/>
            <person name="Amann R."/>
            <person name="Jetten M.S.M."/>
            <person name="Mascher T."/>
            <person name="Medema M.H."/>
            <person name="Devos D.P."/>
            <person name="Kaster A.-K."/>
            <person name="Ovreas L."/>
            <person name="Rohde M."/>
            <person name="Galperin M.Y."/>
            <person name="Jogler C."/>
        </authorList>
    </citation>
    <scope>NUCLEOTIDE SEQUENCE [LARGE SCALE GENOMIC DNA]</scope>
    <source>
        <strain evidence="10 11">Poly30</strain>
    </source>
</reference>
<keyword evidence="6" id="KW-1278">Translocase</keyword>
<dbReference type="Pfam" id="PF05157">
    <property type="entry name" value="MshEN"/>
    <property type="match status" value="1"/>
</dbReference>
<evidence type="ECO:0000259" key="9">
    <source>
        <dbReference type="PROSITE" id="PS00662"/>
    </source>
</evidence>
<proteinExistence type="inferred from homology"/>
<dbReference type="GO" id="GO:0015627">
    <property type="term" value="C:type II protein secretion system complex"/>
    <property type="evidence" value="ECO:0007669"/>
    <property type="project" value="InterPro"/>
</dbReference>
<dbReference type="PANTHER" id="PTHR30258:SF2">
    <property type="entry name" value="COMG OPERON PROTEIN 1"/>
    <property type="match status" value="1"/>
</dbReference>